<gene>
    <name evidence="2" type="ORF">XpiCFBP4643_03795</name>
</gene>
<organism evidence="2 3">
    <name type="scientific">Xanthomonas pisi</name>
    <dbReference type="NCBI Taxonomy" id="56457"/>
    <lineage>
        <taxon>Bacteria</taxon>
        <taxon>Pseudomonadati</taxon>
        <taxon>Pseudomonadota</taxon>
        <taxon>Gammaproteobacteria</taxon>
        <taxon>Lysobacterales</taxon>
        <taxon>Lysobacteraceae</taxon>
        <taxon>Xanthomonas</taxon>
    </lineage>
</organism>
<accession>A0A2S7D7Y9</accession>
<evidence type="ECO:0000313" key="2">
    <source>
        <dbReference type="EMBL" id="PPU69941.1"/>
    </source>
</evidence>
<dbReference type="AlphaFoldDB" id="A0A2S7D7Y9"/>
<name>A0A2S7D7Y9_9XANT</name>
<proteinExistence type="predicted"/>
<reference evidence="3" key="1">
    <citation type="submission" date="2016-08" db="EMBL/GenBank/DDBJ databases">
        <authorList>
            <person name="Merda D."/>
            <person name="Briand M."/>
            <person name="Taghouti G."/>
            <person name="Carrere S."/>
            <person name="Gouzy J."/>
            <person name="Portier P."/>
            <person name="Jacques M.-A."/>
            <person name="Fischer-Le Saux M."/>
        </authorList>
    </citation>
    <scope>NUCLEOTIDE SEQUENCE [LARGE SCALE GENOMIC DNA]</scope>
    <source>
        <strain evidence="3">CFBP4643</strain>
    </source>
</reference>
<evidence type="ECO:0000313" key="3">
    <source>
        <dbReference type="Proteomes" id="UP000238191"/>
    </source>
</evidence>
<sequence>MQHVGPHPALRATFSRTREKDSTLLGTWTKAAFSRTREKDSTLRGAWTKTPFSRAREKDDTLRGAWTKTPFSRAREKVPEGRMRAISIRTRPTATRQRLAWTFATSDAHKSIA</sequence>
<feature type="region of interest" description="Disordered" evidence="1">
    <location>
        <begin position="58"/>
        <end position="79"/>
    </location>
</feature>
<dbReference type="Proteomes" id="UP000238191">
    <property type="component" value="Unassembled WGS sequence"/>
</dbReference>
<evidence type="ECO:0000256" key="1">
    <source>
        <dbReference type="SAM" id="MobiDB-lite"/>
    </source>
</evidence>
<protein>
    <submittedName>
        <fullName evidence="2">Uncharacterized protein</fullName>
    </submittedName>
</protein>
<dbReference type="EMBL" id="MDEI01000002">
    <property type="protein sequence ID" value="PPU69941.1"/>
    <property type="molecule type" value="Genomic_DNA"/>
</dbReference>
<comment type="caution">
    <text evidence="2">The sequence shown here is derived from an EMBL/GenBank/DDBJ whole genome shotgun (WGS) entry which is preliminary data.</text>
</comment>
<keyword evidence="3" id="KW-1185">Reference proteome</keyword>